<dbReference type="EMBL" id="SOHQ01000001">
    <property type="protein sequence ID" value="TFD82443.1"/>
    <property type="molecule type" value="Genomic_DNA"/>
</dbReference>
<feature type="binding site" evidence="7">
    <location>
        <begin position="204"/>
        <end position="209"/>
    </location>
    <ligand>
        <name>NAD(+)</name>
        <dbReference type="ChEBI" id="CHEBI:57540"/>
    </ligand>
</feature>
<dbReference type="PANTHER" id="PTHR42760">
    <property type="entry name" value="SHORT-CHAIN DEHYDROGENASES/REDUCTASES FAMILY MEMBER"/>
    <property type="match status" value="1"/>
</dbReference>
<dbReference type="PANTHER" id="PTHR42760:SF121">
    <property type="entry name" value="3-OXOACYL-(ACYL-CARRIER-PROTEIN) REDUCTASE"/>
    <property type="match status" value="1"/>
</dbReference>
<feature type="binding site" evidence="7">
    <location>
        <position position="108"/>
    </location>
    <ligand>
        <name>NAD(+)</name>
        <dbReference type="ChEBI" id="CHEBI:57540"/>
    </ligand>
</feature>
<evidence type="ECO:0000256" key="6">
    <source>
        <dbReference type="PIRSR" id="PIRSR614007-1"/>
    </source>
</evidence>
<comment type="similarity">
    <text evidence="1 8">Belongs to the short-chain dehydrogenases/reductases (SDR) family.</text>
</comment>
<dbReference type="GO" id="GO:0048038">
    <property type="term" value="F:quinone binding"/>
    <property type="evidence" value="ECO:0007669"/>
    <property type="project" value="TreeGrafter"/>
</dbReference>
<dbReference type="FunFam" id="3.40.50.720:FF:000084">
    <property type="entry name" value="Short-chain dehydrogenase reductase"/>
    <property type="match status" value="1"/>
</dbReference>
<dbReference type="Gene3D" id="3.40.50.720">
    <property type="entry name" value="NAD(P)-binding Rossmann-like Domain"/>
    <property type="match status" value="1"/>
</dbReference>
<dbReference type="InterPro" id="IPR036291">
    <property type="entry name" value="NAD(P)-bd_dom_sf"/>
</dbReference>
<dbReference type="InterPro" id="IPR002347">
    <property type="entry name" value="SDR_fam"/>
</dbReference>
<dbReference type="InterPro" id="IPR014007">
    <property type="entry name" value="23BDH"/>
</dbReference>
<dbReference type="PRINTS" id="PR00080">
    <property type="entry name" value="SDRFAMILY"/>
</dbReference>
<evidence type="ECO:0000256" key="3">
    <source>
        <dbReference type="ARBA" id="ARBA00023002"/>
    </source>
</evidence>
<dbReference type="Proteomes" id="UP000298218">
    <property type="component" value="Unassembled WGS sequence"/>
</dbReference>
<comment type="catalytic activity">
    <reaction evidence="5">
        <text>(S)-acetoin + NAD(+) = diacetyl + NADH + H(+)</text>
        <dbReference type="Rhea" id="RHEA:27286"/>
        <dbReference type="ChEBI" id="CHEBI:15378"/>
        <dbReference type="ChEBI" id="CHEBI:15687"/>
        <dbReference type="ChEBI" id="CHEBI:16583"/>
        <dbReference type="ChEBI" id="CHEBI:57540"/>
        <dbReference type="ChEBI" id="CHEBI:57945"/>
        <dbReference type="EC" id="1.1.1.304"/>
    </reaction>
</comment>
<feature type="binding site" evidence="7">
    <location>
        <position position="55"/>
    </location>
    <ligand>
        <name>NAD(+)</name>
        <dbReference type="ChEBI" id="CHEBI:57540"/>
    </ligand>
</feature>
<organism evidence="9 10">
    <name type="scientific">Cryobacterium psychrophilum</name>
    <dbReference type="NCBI Taxonomy" id="41988"/>
    <lineage>
        <taxon>Bacteria</taxon>
        <taxon>Bacillati</taxon>
        <taxon>Actinomycetota</taxon>
        <taxon>Actinomycetes</taxon>
        <taxon>Micrococcales</taxon>
        <taxon>Microbacteriaceae</taxon>
        <taxon>Cryobacterium</taxon>
    </lineage>
</organism>
<dbReference type="GO" id="GO:0045150">
    <property type="term" value="P:acetoin catabolic process"/>
    <property type="evidence" value="ECO:0007669"/>
    <property type="project" value="InterPro"/>
</dbReference>
<proteinExistence type="inferred from homology"/>
<evidence type="ECO:0000313" key="9">
    <source>
        <dbReference type="EMBL" id="TFD82443.1"/>
    </source>
</evidence>
<feature type="active site" description="Proton acceptor" evidence="6">
    <location>
        <position position="174"/>
    </location>
</feature>
<feature type="binding site" evidence="7">
    <location>
        <begin position="34"/>
        <end position="36"/>
    </location>
    <ligand>
        <name>NAD(+)</name>
        <dbReference type="ChEBI" id="CHEBI:57540"/>
    </ligand>
</feature>
<evidence type="ECO:0000256" key="8">
    <source>
        <dbReference type="RuleBase" id="RU000363"/>
    </source>
</evidence>
<accession>A0A4Y8KUB7</accession>
<protein>
    <recommendedName>
        <fullName evidence="2">diacetyl reductase [(S)-acetoin forming]</fullName>
        <ecNumber evidence="2">1.1.1.304</ecNumber>
    </recommendedName>
</protein>
<keyword evidence="3" id="KW-0560">Oxidoreductase</keyword>
<dbReference type="RefSeq" id="WP_134171828.1">
    <property type="nucleotide sequence ID" value="NZ_SODI01000001.1"/>
</dbReference>
<gene>
    <name evidence="9" type="ORF">E3T53_00815</name>
</gene>
<evidence type="ECO:0000313" key="10">
    <source>
        <dbReference type="Proteomes" id="UP000298218"/>
    </source>
</evidence>
<reference evidence="9 10" key="1">
    <citation type="submission" date="2019-03" db="EMBL/GenBank/DDBJ databases">
        <title>Genomics of glacier-inhabiting Cryobacterium strains.</title>
        <authorList>
            <person name="Liu Q."/>
            <person name="Xin Y.-H."/>
        </authorList>
    </citation>
    <scope>NUCLEOTIDE SEQUENCE [LARGE SCALE GENOMIC DNA]</scope>
    <source>
        <strain evidence="9 10">CGMCC 1.4292</strain>
    </source>
</reference>
<evidence type="ECO:0000256" key="5">
    <source>
        <dbReference type="ARBA" id="ARBA00047315"/>
    </source>
</evidence>
<dbReference type="NCBIfam" id="TIGR02415">
    <property type="entry name" value="23BDH"/>
    <property type="match status" value="1"/>
</dbReference>
<feature type="binding site" evidence="7">
    <location>
        <position position="178"/>
    </location>
    <ligand>
        <name>NAD(+)</name>
        <dbReference type="ChEBI" id="CHEBI:57540"/>
    </ligand>
</feature>
<name>A0A4Y8KUB7_9MICO</name>
<keyword evidence="10" id="KW-1185">Reference proteome</keyword>
<dbReference type="Pfam" id="PF00106">
    <property type="entry name" value="adh_short"/>
    <property type="match status" value="1"/>
</dbReference>
<sequence>MNAERIDGPGDIRIDDIPEPTSRPVTALVTGAGQGIGRAIALRLAKDGANIALVDINNEKIAIVAKEIEQIGRRAATIVADVSDRDQIYAAIDTAEAELGGFDIIVNNAGIAQVAPISEVDPDSVRQILSVNVEGVLWGIQAAAKKFIERGVKGKIINASSIAGHEGFAMLGVYSATKFAVRALTQSAAKEYATHGITVNAYCPGVVGTDMWVTIDERFAELTGAEKGATFDQFVKGIALGRAQTPEDVANFVSFLAGPDSDYMTGQAVLIDGGIVYR</sequence>
<evidence type="ECO:0000256" key="4">
    <source>
        <dbReference type="ARBA" id="ARBA00023027"/>
    </source>
</evidence>
<evidence type="ECO:0000256" key="1">
    <source>
        <dbReference type="ARBA" id="ARBA00006484"/>
    </source>
</evidence>
<dbReference type="PRINTS" id="PR00081">
    <property type="entry name" value="GDHRDH"/>
</dbReference>
<dbReference type="PROSITE" id="PS00061">
    <property type="entry name" value="ADH_SHORT"/>
    <property type="match status" value="1"/>
</dbReference>
<dbReference type="InterPro" id="IPR020904">
    <property type="entry name" value="Sc_DH/Rdtase_CS"/>
</dbReference>
<evidence type="ECO:0000256" key="2">
    <source>
        <dbReference type="ARBA" id="ARBA00012848"/>
    </source>
</evidence>
<dbReference type="OrthoDB" id="4481821at2"/>
<evidence type="ECO:0000256" key="7">
    <source>
        <dbReference type="PIRSR" id="PIRSR614007-2"/>
    </source>
</evidence>
<feature type="binding site" evidence="7">
    <location>
        <position position="174"/>
    </location>
    <ligand>
        <name>NAD(+)</name>
        <dbReference type="ChEBI" id="CHEBI:57540"/>
    </ligand>
</feature>
<keyword evidence="4 7" id="KW-0520">NAD</keyword>
<dbReference type="AlphaFoldDB" id="A0A4Y8KUB7"/>
<dbReference type="SUPFAM" id="SSF51735">
    <property type="entry name" value="NAD(P)-binding Rossmann-fold domains"/>
    <property type="match status" value="1"/>
</dbReference>
<dbReference type="GO" id="GO:0052588">
    <property type="term" value="F:diacetyl reductase ((S)-acetoin forming) (NAD+) activity"/>
    <property type="evidence" value="ECO:0007669"/>
    <property type="project" value="UniProtKB-EC"/>
</dbReference>
<dbReference type="EC" id="1.1.1.304" evidence="2"/>
<feature type="binding site" evidence="7">
    <location>
        <begin position="81"/>
        <end position="82"/>
    </location>
    <ligand>
        <name>NAD(+)</name>
        <dbReference type="ChEBI" id="CHEBI:57540"/>
    </ligand>
</feature>
<comment type="caution">
    <text evidence="9">The sequence shown here is derived from an EMBL/GenBank/DDBJ whole genome shotgun (WGS) entry which is preliminary data.</text>
</comment>
<dbReference type="GO" id="GO:0006633">
    <property type="term" value="P:fatty acid biosynthetic process"/>
    <property type="evidence" value="ECO:0007669"/>
    <property type="project" value="TreeGrafter"/>
</dbReference>